<protein>
    <submittedName>
        <fullName evidence="1">Uncharacterized protein</fullName>
    </submittedName>
</protein>
<dbReference type="RefSeq" id="WP_261340204.1">
    <property type="nucleotide sequence ID" value="NZ_LECT01000002.1"/>
</dbReference>
<organism evidence="1 2">
    <name type="scientific">Rhodopirellula islandica</name>
    <dbReference type="NCBI Taxonomy" id="595434"/>
    <lineage>
        <taxon>Bacteria</taxon>
        <taxon>Pseudomonadati</taxon>
        <taxon>Planctomycetota</taxon>
        <taxon>Planctomycetia</taxon>
        <taxon>Pirellulales</taxon>
        <taxon>Pirellulaceae</taxon>
        <taxon>Rhodopirellula</taxon>
    </lineage>
</organism>
<dbReference type="EMBL" id="LECT01000002">
    <property type="protein sequence ID" value="KLU07790.1"/>
    <property type="molecule type" value="Genomic_DNA"/>
</dbReference>
<keyword evidence="2" id="KW-1185">Reference proteome</keyword>
<evidence type="ECO:0000313" key="2">
    <source>
        <dbReference type="Proteomes" id="UP000036367"/>
    </source>
</evidence>
<sequence length="41" mass="4395">MADDERFEIESIDLFTGDVALDHAGVTGPLLHIPADTVEAL</sequence>
<reference evidence="1" key="1">
    <citation type="submission" date="2015-05" db="EMBL/GenBank/DDBJ databases">
        <title>Permanent draft genome of Rhodopirellula islandicus K833.</title>
        <authorList>
            <person name="Kizina J."/>
            <person name="Richter M."/>
            <person name="Glockner F.O."/>
            <person name="Harder J."/>
        </authorList>
    </citation>
    <scope>NUCLEOTIDE SEQUENCE [LARGE SCALE GENOMIC DNA]</scope>
    <source>
        <strain evidence="1">K833</strain>
    </source>
</reference>
<accession>A0A0J1BMS9</accession>
<comment type="caution">
    <text evidence="1">The sequence shown here is derived from an EMBL/GenBank/DDBJ whole genome shotgun (WGS) entry which is preliminary data.</text>
</comment>
<evidence type="ECO:0000313" key="1">
    <source>
        <dbReference type="EMBL" id="KLU07790.1"/>
    </source>
</evidence>
<dbReference type="PATRIC" id="fig|595434.4.peg.156"/>
<dbReference type="AlphaFoldDB" id="A0A0J1BMS9"/>
<proteinExistence type="predicted"/>
<name>A0A0J1BMS9_RHOIS</name>
<dbReference type="Proteomes" id="UP000036367">
    <property type="component" value="Unassembled WGS sequence"/>
</dbReference>
<gene>
    <name evidence="1" type="ORF">RISK_000163</name>
</gene>